<reference evidence="1" key="1">
    <citation type="submission" date="2021-03" db="EMBL/GenBank/DDBJ databases">
        <title>Evolutionary priming and transition to the ectomycorrhizal habit in an iconic lineage of mushroom-forming fungi: is preadaptation a requirement?</title>
        <authorList>
            <consortium name="DOE Joint Genome Institute"/>
            <person name="Looney B.P."/>
            <person name="Miyauchi S."/>
            <person name="Morin E."/>
            <person name="Drula E."/>
            <person name="Courty P.E."/>
            <person name="Chicoki N."/>
            <person name="Fauchery L."/>
            <person name="Kohler A."/>
            <person name="Kuo A."/>
            <person name="LaButti K."/>
            <person name="Pangilinan J."/>
            <person name="Lipzen A."/>
            <person name="Riley R."/>
            <person name="Andreopoulos W."/>
            <person name="He G."/>
            <person name="Johnson J."/>
            <person name="Barry K.W."/>
            <person name="Grigoriev I.V."/>
            <person name="Nagy L."/>
            <person name="Hibbett D."/>
            <person name="Henrissat B."/>
            <person name="Matheny P.B."/>
            <person name="Labbe J."/>
            <person name="Martin A.F."/>
        </authorList>
    </citation>
    <scope>NUCLEOTIDE SEQUENCE</scope>
    <source>
        <strain evidence="1">BPL698</strain>
    </source>
</reference>
<name>A0ACC0UGF9_9AGAM</name>
<comment type="caution">
    <text evidence="1">The sequence shown here is derived from an EMBL/GenBank/DDBJ whole genome shotgun (WGS) entry which is preliminary data.</text>
</comment>
<protein>
    <submittedName>
        <fullName evidence="1">Uncharacterized protein</fullName>
    </submittedName>
</protein>
<organism evidence="1 2">
    <name type="scientific">Russula earlei</name>
    <dbReference type="NCBI Taxonomy" id="71964"/>
    <lineage>
        <taxon>Eukaryota</taxon>
        <taxon>Fungi</taxon>
        <taxon>Dikarya</taxon>
        <taxon>Basidiomycota</taxon>
        <taxon>Agaricomycotina</taxon>
        <taxon>Agaricomycetes</taxon>
        <taxon>Russulales</taxon>
        <taxon>Russulaceae</taxon>
        <taxon>Russula</taxon>
    </lineage>
</organism>
<gene>
    <name evidence="1" type="ORF">F5148DRAFT_593335</name>
</gene>
<dbReference type="Proteomes" id="UP001207468">
    <property type="component" value="Unassembled WGS sequence"/>
</dbReference>
<sequence>MPSDLNQPSPARAIYDCGAGWRGMSTACQHAIRGRLATAGTDNMVKIWIAHEDETSRKRHVSISRRPRPRSGRSCVWACSGMCSSTQGEGSCVVWSPDDSLTLAAARSKAKLQIWDVGANFGARKVFGARLGEAARARLKRMIVGGGGGAQRCCG</sequence>
<accession>A0ACC0UGF9</accession>
<evidence type="ECO:0000313" key="1">
    <source>
        <dbReference type="EMBL" id="KAI9510390.1"/>
    </source>
</evidence>
<evidence type="ECO:0000313" key="2">
    <source>
        <dbReference type="Proteomes" id="UP001207468"/>
    </source>
</evidence>
<keyword evidence="2" id="KW-1185">Reference proteome</keyword>
<proteinExistence type="predicted"/>
<dbReference type="EMBL" id="JAGFNK010000043">
    <property type="protein sequence ID" value="KAI9510390.1"/>
    <property type="molecule type" value="Genomic_DNA"/>
</dbReference>